<protein>
    <recommendedName>
        <fullName evidence="4">BHLH domain-containing protein</fullName>
    </recommendedName>
</protein>
<dbReference type="PANTHER" id="PTHR47787:SF1">
    <property type="entry name" value="CENTROMERE-BINDING PROTEIN 1"/>
    <property type="match status" value="1"/>
</dbReference>
<sequence>MERLAEGAEDAERLPFQHGENGSPMDAQAQEAQMDVGDLSMGATPGKKGKKNNGPEAERVRKDNHKEVERRRREQISLGIAELSQIVPGCDPKSTNKSAIVGSAVRYIQELRNNEQSNIEKWTLEKLLMDQAMNDLQAQLEATRRENE</sequence>
<name>A0A316ZJI3_9BASI</name>
<dbReference type="CDD" id="cd11398">
    <property type="entry name" value="bHLHzip_scCBP1"/>
    <property type="match status" value="1"/>
</dbReference>
<keyword evidence="2" id="KW-0539">Nucleus</keyword>
<evidence type="ECO:0000259" key="4">
    <source>
        <dbReference type="PROSITE" id="PS50888"/>
    </source>
</evidence>
<dbReference type="AlphaFoldDB" id="A0A316ZJI3"/>
<evidence type="ECO:0000256" key="1">
    <source>
        <dbReference type="ARBA" id="ARBA00023125"/>
    </source>
</evidence>
<evidence type="ECO:0000256" key="3">
    <source>
        <dbReference type="SAM" id="MobiDB-lite"/>
    </source>
</evidence>
<accession>A0A316ZJI3</accession>
<dbReference type="Pfam" id="PF00010">
    <property type="entry name" value="HLH"/>
    <property type="match status" value="1"/>
</dbReference>
<dbReference type="PROSITE" id="PS50888">
    <property type="entry name" value="BHLH"/>
    <property type="match status" value="1"/>
</dbReference>
<dbReference type="EMBL" id="KZ819283">
    <property type="protein sequence ID" value="PWO01289.1"/>
    <property type="molecule type" value="Genomic_DNA"/>
</dbReference>
<dbReference type="SUPFAM" id="SSF47459">
    <property type="entry name" value="HLH, helix-loop-helix DNA-binding domain"/>
    <property type="match status" value="1"/>
</dbReference>
<reference evidence="5 6" key="1">
    <citation type="journal article" date="2018" name="Mol. Biol. Evol.">
        <title>Broad Genomic Sampling Reveals a Smut Pathogenic Ancestry of the Fungal Clade Ustilaginomycotina.</title>
        <authorList>
            <person name="Kijpornyongpan T."/>
            <person name="Mondo S.J."/>
            <person name="Barry K."/>
            <person name="Sandor L."/>
            <person name="Lee J."/>
            <person name="Lipzen A."/>
            <person name="Pangilinan J."/>
            <person name="LaButti K."/>
            <person name="Hainaut M."/>
            <person name="Henrissat B."/>
            <person name="Grigoriev I.V."/>
            <person name="Spatafora J.W."/>
            <person name="Aime M.C."/>
        </authorList>
    </citation>
    <scope>NUCLEOTIDE SEQUENCE [LARGE SCALE GENOMIC DNA]</scope>
    <source>
        <strain evidence="5 6">MCA 4186</strain>
    </source>
</reference>
<organism evidence="5 6">
    <name type="scientific">Tilletiopsis washingtonensis</name>
    <dbReference type="NCBI Taxonomy" id="58919"/>
    <lineage>
        <taxon>Eukaryota</taxon>
        <taxon>Fungi</taxon>
        <taxon>Dikarya</taxon>
        <taxon>Basidiomycota</taxon>
        <taxon>Ustilaginomycotina</taxon>
        <taxon>Exobasidiomycetes</taxon>
        <taxon>Entylomatales</taxon>
        <taxon>Entylomatales incertae sedis</taxon>
        <taxon>Tilletiopsis</taxon>
    </lineage>
</organism>
<dbReference type="Gene3D" id="4.10.280.10">
    <property type="entry name" value="Helix-loop-helix DNA-binding domain"/>
    <property type="match status" value="1"/>
</dbReference>
<dbReference type="InterPro" id="IPR036638">
    <property type="entry name" value="HLH_DNA-bd_sf"/>
</dbReference>
<dbReference type="GO" id="GO:0003677">
    <property type="term" value="F:DNA binding"/>
    <property type="evidence" value="ECO:0007669"/>
    <property type="project" value="UniProtKB-KW"/>
</dbReference>
<dbReference type="OrthoDB" id="71302at2759"/>
<dbReference type="PANTHER" id="PTHR47787">
    <property type="entry name" value="CENTROMERE-BINDING PROTEIN 1"/>
    <property type="match status" value="1"/>
</dbReference>
<dbReference type="GO" id="GO:0003700">
    <property type="term" value="F:DNA-binding transcription factor activity"/>
    <property type="evidence" value="ECO:0007669"/>
    <property type="project" value="InterPro"/>
</dbReference>
<evidence type="ECO:0000313" key="6">
    <source>
        <dbReference type="Proteomes" id="UP000245946"/>
    </source>
</evidence>
<feature type="non-terminal residue" evidence="5">
    <location>
        <position position="148"/>
    </location>
</feature>
<feature type="region of interest" description="Disordered" evidence="3">
    <location>
        <begin position="1"/>
        <end position="73"/>
    </location>
</feature>
<keyword evidence="1" id="KW-0238">DNA-binding</keyword>
<feature type="compositionally biased region" description="Basic and acidic residues" evidence="3">
    <location>
        <begin position="1"/>
        <end position="15"/>
    </location>
</feature>
<feature type="domain" description="BHLH" evidence="4">
    <location>
        <begin position="60"/>
        <end position="111"/>
    </location>
</feature>
<evidence type="ECO:0000313" key="5">
    <source>
        <dbReference type="EMBL" id="PWO01289.1"/>
    </source>
</evidence>
<dbReference type="Proteomes" id="UP000245946">
    <property type="component" value="Unassembled WGS sequence"/>
</dbReference>
<dbReference type="GO" id="GO:0005634">
    <property type="term" value="C:nucleus"/>
    <property type="evidence" value="ECO:0007669"/>
    <property type="project" value="TreeGrafter"/>
</dbReference>
<dbReference type="RefSeq" id="XP_025601567.1">
    <property type="nucleotide sequence ID" value="XM_025740443.1"/>
</dbReference>
<evidence type="ECO:0000256" key="2">
    <source>
        <dbReference type="ARBA" id="ARBA00023242"/>
    </source>
</evidence>
<dbReference type="GO" id="GO:0046983">
    <property type="term" value="F:protein dimerization activity"/>
    <property type="evidence" value="ECO:0007669"/>
    <property type="project" value="InterPro"/>
</dbReference>
<keyword evidence="6" id="KW-1185">Reference proteome</keyword>
<dbReference type="SMART" id="SM00353">
    <property type="entry name" value="HLH"/>
    <property type="match status" value="1"/>
</dbReference>
<dbReference type="STRING" id="58919.A0A316ZJI3"/>
<dbReference type="InterPro" id="IPR047206">
    <property type="entry name" value="bHLHzip_scCBP1-like"/>
</dbReference>
<proteinExistence type="predicted"/>
<dbReference type="GeneID" id="37267989"/>
<dbReference type="InterPro" id="IPR011598">
    <property type="entry name" value="bHLH_dom"/>
</dbReference>
<feature type="compositionally biased region" description="Basic and acidic residues" evidence="3">
    <location>
        <begin position="56"/>
        <end position="73"/>
    </location>
</feature>
<gene>
    <name evidence="5" type="ORF">FA09DRAFT_303470</name>
</gene>